<keyword evidence="3" id="KW-0489">Methyltransferase</keyword>
<dbReference type="SUPFAM" id="SSF53335">
    <property type="entry name" value="S-adenosyl-L-methionine-dependent methyltransferases"/>
    <property type="match status" value="2"/>
</dbReference>
<evidence type="ECO:0000256" key="6">
    <source>
        <dbReference type="ARBA" id="ARBA00022747"/>
    </source>
</evidence>
<dbReference type="PROSITE" id="PS00093">
    <property type="entry name" value="N4_MTASE"/>
    <property type="match status" value="1"/>
</dbReference>
<dbReference type="EC" id="2.1.1.113" evidence="2"/>
<dbReference type="GO" id="GO:0032259">
    <property type="term" value="P:methylation"/>
    <property type="evidence" value="ECO:0007669"/>
    <property type="project" value="UniProtKB-KW"/>
</dbReference>
<comment type="catalytic activity">
    <reaction evidence="7">
        <text>a 2'-deoxycytidine in DNA + S-adenosyl-L-methionine = an N(4)-methyl-2'-deoxycytidine in DNA + S-adenosyl-L-homocysteine + H(+)</text>
        <dbReference type="Rhea" id="RHEA:16857"/>
        <dbReference type="Rhea" id="RHEA-COMP:11369"/>
        <dbReference type="Rhea" id="RHEA-COMP:13674"/>
        <dbReference type="ChEBI" id="CHEBI:15378"/>
        <dbReference type="ChEBI" id="CHEBI:57856"/>
        <dbReference type="ChEBI" id="CHEBI:59789"/>
        <dbReference type="ChEBI" id="CHEBI:85452"/>
        <dbReference type="ChEBI" id="CHEBI:137933"/>
        <dbReference type="EC" id="2.1.1.113"/>
    </reaction>
</comment>
<keyword evidence="4" id="KW-0808">Transferase</keyword>
<protein>
    <recommendedName>
        <fullName evidence="2">site-specific DNA-methyltransferase (cytosine-N(4)-specific)</fullName>
        <ecNumber evidence="2">2.1.1.113</ecNumber>
    </recommendedName>
</protein>
<dbReference type="Proteomes" id="UP000481087">
    <property type="component" value="Unassembled WGS sequence"/>
</dbReference>
<sequence>MELRSPKLYTHKKSKTPIFYPYYAGYSTEFVEDILKVLNPQKNGRIIDPWNGTGTTTYVANQQGFEAIGFDLNPVMIVISKARHTTSDFQTSLRPLAIEILNSAKDQIPIIINDPLLDWFIEPFVKEIRAIQQSMERFLYPSDFQKHNFMAWNELSNVAALYTTILFRTIKNAYNIKGSNPTWIKTPDELVHPTSSARDIFMNAVEEQESYFKHGSLFANETVSLSLANSKCLPVENESISCVITSPPYLTRIDYLKATWLELLLLGYDESVLQTLRKDMLGTPIVRDFKPNEITTGISDTCDKILDFVLRHNSHASSTYYYKTYAKYFNDLYFSIMEIHRIMQKNGNGAIVVQSSYYKEQEAC</sequence>
<dbReference type="AlphaFoldDB" id="A0A6L8UXA3"/>
<keyword evidence="9" id="KW-1185">Reference proteome</keyword>
<dbReference type="InterPro" id="IPR029063">
    <property type="entry name" value="SAM-dependent_MTases_sf"/>
</dbReference>
<dbReference type="Gene3D" id="3.40.50.150">
    <property type="entry name" value="Vaccinia Virus protein VP39"/>
    <property type="match status" value="2"/>
</dbReference>
<evidence type="ECO:0000256" key="7">
    <source>
        <dbReference type="ARBA" id="ARBA00049120"/>
    </source>
</evidence>
<accession>A0A6L8UXA3</accession>
<reference evidence="8 9" key="1">
    <citation type="submission" date="2019-12" db="EMBL/GenBank/DDBJ databases">
        <title>Paenibacillus sp. nov. sp. isolated from soil.</title>
        <authorList>
            <person name="Kim J."/>
            <person name="Jeong S.E."/>
            <person name="Jung H.S."/>
            <person name="Jeon C.O."/>
        </authorList>
    </citation>
    <scope>NUCLEOTIDE SEQUENCE [LARGE SCALE GENOMIC DNA]</scope>
    <source>
        <strain evidence="8 9">5J-6</strain>
    </source>
</reference>
<evidence type="ECO:0000313" key="9">
    <source>
        <dbReference type="Proteomes" id="UP000481087"/>
    </source>
</evidence>
<gene>
    <name evidence="8" type="ORF">GQF01_11495</name>
</gene>
<name>A0A6L8UXA3_9BACL</name>
<evidence type="ECO:0000313" key="8">
    <source>
        <dbReference type="EMBL" id="MZQ82725.1"/>
    </source>
</evidence>
<keyword evidence="6" id="KW-0680">Restriction system</keyword>
<dbReference type="RefSeq" id="WP_161406911.1">
    <property type="nucleotide sequence ID" value="NZ_WTUZ01000015.1"/>
</dbReference>
<dbReference type="InterPro" id="IPR017985">
    <property type="entry name" value="MeTrfase_CN4_CS"/>
</dbReference>
<evidence type="ECO:0000256" key="4">
    <source>
        <dbReference type="ARBA" id="ARBA00022679"/>
    </source>
</evidence>
<evidence type="ECO:0000256" key="3">
    <source>
        <dbReference type="ARBA" id="ARBA00022603"/>
    </source>
</evidence>
<dbReference type="EMBL" id="WTUZ01000015">
    <property type="protein sequence ID" value="MZQ82725.1"/>
    <property type="molecule type" value="Genomic_DNA"/>
</dbReference>
<dbReference type="GO" id="GO:0009307">
    <property type="term" value="P:DNA restriction-modification system"/>
    <property type="evidence" value="ECO:0007669"/>
    <property type="project" value="UniProtKB-KW"/>
</dbReference>
<keyword evidence="5" id="KW-0949">S-adenosyl-L-methionine</keyword>
<evidence type="ECO:0000256" key="5">
    <source>
        <dbReference type="ARBA" id="ARBA00022691"/>
    </source>
</evidence>
<proteinExistence type="inferred from homology"/>
<dbReference type="GO" id="GO:0003677">
    <property type="term" value="F:DNA binding"/>
    <property type="evidence" value="ECO:0007669"/>
    <property type="project" value="InterPro"/>
</dbReference>
<evidence type="ECO:0000256" key="2">
    <source>
        <dbReference type="ARBA" id="ARBA00012185"/>
    </source>
</evidence>
<evidence type="ECO:0000256" key="1">
    <source>
        <dbReference type="ARBA" id="ARBA00010203"/>
    </source>
</evidence>
<organism evidence="8 9">
    <name type="scientific">Paenibacillus silvestris</name>
    <dbReference type="NCBI Taxonomy" id="2606219"/>
    <lineage>
        <taxon>Bacteria</taxon>
        <taxon>Bacillati</taxon>
        <taxon>Bacillota</taxon>
        <taxon>Bacilli</taxon>
        <taxon>Bacillales</taxon>
        <taxon>Paenibacillaceae</taxon>
        <taxon>Paenibacillus</taxon>
    </lineage>
</organism>
<comment type="similarity">
    <text evidence="1">Belongs to the N(4)/N(6)-methyltransferase family. N(4) subfamily.</text>
</comment>
<comment type="caution">
    <text evidence="8">The sequence shown here is derived from an EMBL/GenBank/DDBJ whole genome shotgun (WGS) entry which is preliminary data.</text>
</comment>
<dbReference type="GO" id="GO:0015667">
    <property type="term" value="F:site-specific DNA-methyltransferase (cytosine-N4-specific) activity"/>
    <property type="evidence" value="ECO:0007669"/>
    <property type="project" value="UniProtKB-EC"/>
</dbReference>